<dbReference type="Gene3D" id="3.90.1750.20">
    <property type="entry name" value="Putative Large Serine Recombinase, Chain B, Domain 2"/>
    <property type="match status" value="1"/>
</dbReference>
<comment type="caution">
    <text evidence="9">The sequence shown here is derived from an EMBL/GenBank/DDBJ whole genome shotgun (WGS) entry which is preliminary data.</text>
</comment>
<evidence type="ECO:0000256" key="2">
    <source>
        <dbReference type="ARBA" id="ARBA00023125"/>
    </source>
</evidence>
<dbReference type="Pfam" id="PF07508">
    <property type="entry name" value="Recombinase"/>
    <property type="match status" value="1"/>
</dbReference>
<dbReference type="CDD" id="cd00338">
    <property type="entry name" value="Ser_Recombinase"/>
    <property type="match status" value="1"/>
</dbReference>
<evidence type="ECO:0000256" key="1">
    <source>
        <dbReference type="ARBA" id="ARBA00022908"/>
    </source>
</evidence>
<dbReference type="InterPro" id="IPR006119">
    <property type="entry name" value="Resolv_N"/>
</dbReference>
<keyword evidence="6" id="KW-0175">Coiled coil</keyword>
<dbReference type="PROSITE" id="PS00397">
    <property type="entry name" value="RECOMBINASES_1"/>
    <property type="match status" value="1"/>
</dbReference>
<proteinExistence type="predicted"/>
<keyword evidence="1" id="KW-0229">DNA integration</keyword>
<evidence type="ECO:0000313" key="10">
    <source>
        <dbReference type="Proteomes" id="UP000238949"/>
    </source>
</evidence>
<name>A0A2S9VAZ5_9ALTE</name>
<dbReference type="PANTHER" id="PTHR30461">
    <property type="entry name" value="DNA-INVERTASE FROM LAMBDOID PROPHAGE"/>
    <property type="match status" value="1"/>
</dbReference>
<dbReference type="Proteomes" id="UP000238949">
    <property type="component" value="Unassembled WGS sequence"/>
</dbReference>
<dbReference type="InterPro" id="IPR025827">
    <property type="entry name" value="Zn_ribbon_recom_dom"/>
</dbReference>
<keyword evidence="3" id="KW-0233">DNA recombination</keyword>
<feature type="domain" description="Recombinase" evidence="8">
    <location>
        <begin position="163"/>
        <end position="278"/>
    </location>
</feature>
<dbReference type="Gene3D" id="3.40.50.1390">
    <property type="entry name" value="Resolvase, N-terminal catalytic domain"/>
    <property type="match status" value="1"/>
</dbReference>
<dbReference type="InterPro" id="IPR011109">
    <property type="entry name" value="DNA_bind_recombinase_dom"/>
</dbReference>
<dbReference type="PROSITE" id="PS51736">
    <property type="entry name" value="RECOMBINASES_3"/>
    <property type="match status" value="1"/>
</dbReference>
<feature type="active site" description="O-(5'-phospho-DNA)-serine intermediate" evidence="4 5">
    <location>
        <position position="17"/>
    </location>
</feature>
<keyword evidence="10" id="KW-1185">Reference proteome</keyword>
<dbReference type="EMBL" id="PVNP01000112">
    <property type="protein sequence ID" value="PRO73485.1"/>
    <property type="molecule type" value="Genomic_DNA"/>
</dbReference>
<evidence type="ECO:0000313" key="9">
    <source>
        <dbReference type="EMBL" id="PRO73485.1"/>
    </source>
</evidence>
<dbReference type="Pfam" id="PF13408">
    <property type="entry name" value="Zn_ribbon_recom"/>
    <property type="match status" value="1"/>
</dbReference>
<organism evidence="9 10">
    <name type="scientific">Alteromonas alba</name>
    <dbReference type="NCBI Taxonomy" id="2079529"/>
    <lineage>
        <taxon>Bacteria</taxon>
        <taxon>Pseudomonadati</taxon>
        <taxon>Pseudomonadota</taxon>
        <taxon>Gammaproteobacteria</taxon>
        <taxon>Alteromonadales</taxon>
        <taxon>Alteromonadaceae</taxon>
        <taxon>Alteromonas/Salinimonas group</taxon>
        <taxon>Alteromonas</taxon>
    </lineage>
</organism>
<evidence type="ECO:0000259" key="7">
    <source>
        <dbReference type="PROSITE" id="PS51736"/>
    </source>
</evidence>
<keyword evidence="2" id="KW-0238">DNA-binding</keyword>
<evidence type="ECO:0000259" key="8">
    <source>
        <dbReference type="PROSITE" id="PS51737"/>
    </source>
</evidence>
<evidence type="ECO:0000256" key="5">
    <source>
        <dbReference type="PROSITE-ProRule" id="PRU10137"/>
    </source>
</evidence>
<gene>
    <name evidence="9" type="ORF">C6Y40_11260</name>
</gene>
<sequence>MTKAKSPSKAVTYCRVSSTRQVREGHGIHSQDTRCREFAKHKGYEVIRSFHDEGVSGSLIDRPKMQEMLNFLSEQDETVIVLIDDISRLARGLEAHLQLRTAIGDVGAKLESPSIEFGEDSDSILVENLLASVSQHQRQKNAEQVKNRMRARVLNGYWISNPPIGYKYKAINGHGKMLVRNEPIASILQTALELFACGRLETQSEFRDYLLAQDAFPRKKDGTIHLQQVKEMLNRVLYAGYISMPKWDIYMQSGKHEPLISLDTYEKIQKRLNSTAKAPQRKDLDQNFPLRGFVCCHSCGHPMTSCWSRSANKNRYAYYLCQRPGCDMKGKSVRREKLESEFEELLSDLIPSFELTYIATDMMRDIWDAKTQQDSTNEDALKAEYRILEQKITKLVDRVLETESVTLIERYENALKDLERKKALIQEKLLGCSKEAPSFDRTFQASIEFLRKPYKMWASGDINQQRTMLKLAFDDKITYELKKGFRTLSISSPLRLCKQLQEGEYEMVRLP</sequence>
<accession>A0A2S9VAZ5</accession>
<dbReference type="SUPFAM" id="SSF53041">
    <property type="entry name" value="Resolvase-like"/>
    <property type="match status" value="1"/>
</dbReference>
<dbReference type="InterPro" id="IPR036162">
    <property type="entry name" value="Resolvase-like_N_sf"/>
</dbReference>
<dbReference type="PROSITE" id="PS51737">
    <property type="entry name" value="RECOMBINASE_DNA_BIND"/>
    <property type="match status" value="1"/>
</dbReference>
<dbReference type="OrthoDB" id="6388604at2"/>
<evidence type="ECO:0000256" key="6">
    <source>
        <dbReference type="SAM" id="Coils"/>
    </source>
</evidence>
<dbReference type="InterPro" id="IPR038109">
    <property type="entry name" value="DNA_bind_recomb_sf"/>
</dbReference>
<dbReference type="Pfam" id="PF00239">
    <property type="entry name" value="Resolvase"/>
    <property type="match status" value="1"/>
</dbReference>
<evidence type="ECO:0000256" key="3">
    <source>
        <dbReference type="ARBA" id="ARBA00023172"/>
    </source>
</evidence>
<dbReference type="GO" id="GO:0000150">
    <property type="term" value="F:DNA strand exchange activity"/>
    <property type="evidence" value="ECO:0007669"/>
    <property type="project" value="InterPro"/>
</dbReference>
<dbReference type="GO" id="GO:0015074">
    <property type="term" value="P:DNA integration"/>
    <property type="evidence" value="ECO:0007669"/>
    <property type="project" value="UniProtKB-KW"/>
</dbReference>
<dbReference type="GO" id="GO:0003677">
    <property type="term" value="F:DNA binding"/>
    <property type="evidence" value="ECO:0007669"/>
    <property type="project" value="UniProtKB-KW"/>
</dbReference>
<dbReference type="PANTHER" id="PTHR30461:SF2">
    <property type="entry name" value="SERINE RECOMBINASE PINE-RELATED"/>
    <property type="match status" value="1"/>
</dbReference>
<dbReference type="AlphaFoldDB" id="A0A2S9VAZ5"/>
<reference evidence="10" key="1">
    <citation type="journal article" date="2020" name="Int. J. Syst. Evol. Microbiol.">
        <title>Alteromonas alba sp. nov., a marine bacterium isolated from the seawater of the West Pacific Ocean.</title>
        <authorList>
            <person name="Sun C."/>
            <person name="Wu Y.-H."/>
            <person name="Xamxidin M."/>
            <person name="Cheng H."/>
            <person name="Xu X.-W."/>
        </authorList>
    </citation>
    <scope>NUCLEOTIDE SEQUENCE [LARGE SCALE GENOMIC DNA]</scope>
    <source>
        <strain evidence="10">190</strain>
    </source>
</reference>
<dbReference type="SMART" id="SM00857">
    <property type="entry name" value="Resolvase"/>
    <property type="match status" value="1"/>
</dbReference>
<dbReference type="InterPro" id="IPR006118">
    <property type="entry name" value="Recombinase_CS"/>
</dbReference>
<dbReference type="InterPro" id="IPR050639">
    <property type="entry name" value="SSR_resolvase"/>
</dbReference>
<dbReference type="RefSeq" id="WP_105934672.1">
    <property type="nucleotide sequence ID" value="NZ_PVNP01000112.1"/>
</dbReference>
<feature type="domain" description="Resolvase/invertase-type recombinase catalytic" evidence="7">
    <location>
        <begin position="9"/>
        <end position="156"/>
    </location>
</feature>
<feature type="coiled-coil region" evidence="6">
    <location>
        <begin position="378"/>
        <end position="435"/>
    </location>
</feature>
<protein>
    <submittedName>
        <fullName evidence="9">Recombinase</fullName>
    </submittedName>
</protein>
<evidence type="ECO:0000256" key="4">
    <source>
        <dbReference type="PIRSR" id="PIRSR606118-50"/>
    </source>
</evidence>